<accession>A0AAD4HWF8</accession>
<proteinExistence type="predicted"/>
<dbReference type="Gene3D" id="1.25.40.10">
    <property type="entry name" value="Tetratricopeptide repeat domain"/>
    <property type="match status" value="1"/>
</dbReference>
<evidence type="ECO:0000313" key="2">
    <source>
        <dbReference type="Proteomes" id="UP001197093"/>
    </source>
</evidence>
<protein>
    <submittedName>
        <fullName evidence="1">Uncharacterized protein</fullName>
    </submittedName>
</protein>
<reference evidence="1" key="1">
    <citation type="submission" date="2023-02" db="EMBL/GenBank/DDBJ databases">
        <authorList>
            <person name="Palmer J.M."/>
        </authorList>
    </citation>
    <scope>NUCLEOTIDE SEQUENCE</scope>
    <source>
        <strain evidence="1">FW57</strain>
    </source>
</reference>
<dbReference type="EMBL" id="JAHCVI010000004">
    <property type="protein sequence ID" value="KAG7286832.1"/>
    <property type="molecule type" value="Genomic_DNA"/>
</dbReference>
<gene>
    <name evidence="1" type="ORF">NEMBOFW57_009149</name>
</gene>
<evidence type="ECO:0000313" key="1">
    <source>
        <dbReference type="EMBL" id="KAG7286832.1"/>
    </source>
</evidence>
<dbReference type="InterPro" id="IPR011990">
    <property type="entry name" value="TPR-like_helical_dom_sf"/>
</dbReference>
<sequence length="414" mass="47061">MTATAVPLSAAIYRALTPEPGGSYELRNEELMYRAIRDYYQGSFSAQRWAFDNPCSQGEKGGQDALSVRRLAVERTKNLFKAGEETWLRFRAAVDLLERPLQVDGASKEDDFAQGVRLIRIAFAELSHILSECEPPLLFIWLMQIMVLFRESLARDFRTIETQLLKHLHDLTSTAVGQPRHATALLWRILWSGGRGIPRERHHLRACTAIALESFTQHLGSTHPWTIELSNFSIYTWSAPGSGDAEYKTTRYRRLLQHLETLDTYDARHLNVVCCWANHYWRHGKKDPDSGMFQKGISLLHGTLRDPRKAQAITDHPEAGFNVYSLLTSIHNRLSQWDMAEWCVRRAITLGEREMARTGANGDLFEALIRLEMVLRAQGRDAEADAAEEERKALVKKSLEKVGETEDGVQSGVE</sequence>
<keyword evidence="2" id="KW-1185">Reference proteome</keyword>
<organism evidence="1 2">
    <name type="scientific">Staphylotrichum longicolle</name>
    <dbReference type="NCBI Taxonomy" id="669026"/>
    <lineage>
        <taxon>Eukaryota</taxon>
        <taxon>Fungi</taxon>
        <taxon>Dikarya</taxon>
        <taxon>Ascomycota</taxon>
        <taxon>Pezizomycotina</taxon>
        <taxon>Sordariomycetes</taxon>
        <taxon>Sordariomycetidae</taxon>
        <taxon>Sordariales</taxon>
        <taxon>Chaetomiaceae</taxon>
        <taxon>Staphylotrichum</taxon>
    </lineage>
</organism>
<dbReference type="Proteomes" id="UP001197093">
    <property type="component" value="Unassembled WGS sequence"/>
</dbReference>
<name>A0AAD4HWF8_9PEZI</name>
<comment type="caution">
    <text evidence="1">The sequence shown here is derived from an EMBL/GenBank/DDBJ whole genome shotgun (WGS) entry which is preliminary data.</text>
</comment>
<dbReference type="AlphaFoldDB" id="A0AAD4HWF8"/>